<dbReference type="AlphaFoldDB" id="A0A7W9G7W9"/>
<keyword evidence="1" id="KW-0812">Transmembrane</keyword>
<name>A0A7W9G7W9_9ACTN</name>
<comment type="caution">
    <text evidence="2">The sequence shown here is derived from an EMBL/GenBank/DDBJ whole genome shotgun (WGS) entry which is preliminary data.</text>
</comment>
<protein>
    <submittedName>
        <fullName evidence="2">Uncharacterized protein</fullName>
    </submittedName>
</protein>
<proteinExistence type="predicted"/>
<evidence type="ECO:0000313" key="2">
    <source>
        <dbReference type="EMBL" id="MBB5778860.1"/>
    </source>
</evidence>
<evidence type="ECO:0000313" key="3">
    <source>
        <dbReference type="Proteomes" id="UP000579153"/>
    </source>
</evidence>
<feature type="transmembrane region" description="Helical" evidence="1">
    <location>
        <begin position="60"/>
        <end position="79"/>
    </location>
</feature>
<gene>
    <name evidence="2" type="ORF">HD596_005616</name>
</gene>
<dbReference type="RefSeq" id="WP_185072247.1">
    <property type="nucleotide sequence ID" value="NZ_JACHMB010000001.1"/>
</dbReference>
<sequence length="159" mass="17165">MNPQDAQASLDQIRAFQDRTREEMVRKIFPWPFVIVSALGLFAVFASIDLGQPWDSLARGLGLAVFMASGLLHAFRITVLPRPTALMIAILIGITPVHFVAFVIGRVAGFSLFGLPAHGFLSQAMVGGALAALVYIAIMPLVSRIIAWIALRGHGSTVR</sequence>
<reference evidence="2 3" key="1">
    <citation type="submission" date="2020-08" db="EMBL/GenBank/DDBJ databases">
        <title>Sequencing the genomes of 1000 actinobacteria strains.</title>
        <authorList>
            <person name="Klenk H.-P."/>
        </authorList>
    </citation>
    <scope>NUCLEOTIDE SEQUENCE [LARGE SCALE GENOMIC DNA]</scope>
    <source>
        <strain evidence="2 3">DSM 45507</strain>
    </source>
</reference>
<dbReference type="EMBL" id="JACHMB010000001">
    <property type="protein sequence ID" value="MBB5778860.1"/>
    <property type="molecule type" value="Genomic_DNA"/>
</dbReference>
<feature type="transmembrane region" description="Helical" evidence="1">
    <location>
        <begin position="28"/>
        <end position="48"/>
    </location>
</feature>
<evidence type="ECO:0000256" key="1">
    <source>
        <dbReference type="SAM" id="Phobius"/>
    </source>
</evidence>
<keyword evidence="1" id="KW-0472">Membrane</keyword>
<keyword evidence="3" id="KW-1185">Reference proteome</keyword>
<organism evidence="2 3">
    <name type="scientific">Nonomuraea jabiensis</name>
    <dbReference type="NCBI Taxonomy" id="882448"/>
    <lineage>
        <taxon>Bacteria</taxon>
        <taxon>Bacillati</taxon>
        <taxon>Actinomycetota</taxon>
        <taxon>Actinomycetes</taxon>
        <taxon>Streptosporangiales</taxon>
        <taxon>Streptosporangiaceae</taxon>
        <taxon>Nonomuraea</taxon>
    </lineage>
</organism>
<feature type="transmembrane region" description="Helical" evidence="1">
    <location>
        <begin position="86"/>
        <end position="108"/>
    </location>
</feature>
<dbReference type="Proteomes" id="UP000579153">
    <property type="component" value="Unassembled WGS sequence"/>
</dbReference>
<accession>A0A7W9G7W9</accession>
<feature type="transmembrane region" description="Helical" evidence="1">
    <location>
        <begin position="128"/>
        <end position="151"/>
    </location>
</feature>
<keyword evidence="1" id="KW-1133">Transmembrane helix</keyword>